<organism evidence="3 4">
    <name type="scientific">Allopusillimonas soli</name>
    <dbReference type="NCBI Taxonomy" id="659016"/>
    <lineage>
        <taxon>Bacteria</taxon>
        <taxon>Pseudomonadati</taxon>
        <taxon>Pseudomonadota</taxon>
        <taxon>Betaproteobacteria</taxon>
        <taxon>Burkholderiales</taxon>
        <taxon>Alcaligenaceae</taxon>
        <taxon>Allopusillimonas</taxon>
    </lineage>
</organism>
<dbReference type="PANTHER" id="PTHR22916">
    <property type="entry name" value="GLYCOSYLTRANSFERASE"/>
    <property type="match status" value="1"/>
</dbReference>
<keyword evidence="1" id="KW-0812">Transmembrane</keyword>
<evidence type="ECO:0000256" key="1">
    <source>
        <dbReference type="SAM" id="Phobius"/>
    </source>
</evidence>
<keyword evidence="3" id="KW-0808">Transferase</keyword>
<dbReference type="PANTHER" id="PTHR22916:SF3">
    <property type="entry name" value="UDP-GLCNAC:BETAGAL BETA-1,3-N-ACETYLGLUCOSAMINYLTRANSFERASE-LIKE PROTEIN 1"/>
    <property type="match status" value="1"/>
</dbReference>
<dbReference type="SUPFAM" id="SSF53448">
    <property type="entry name" value="Nucleotide-diphospho-sugar transferases"/>
    <property type="match status" value="1"/>
</dbReference>
<gene>
    <name evidence="3" type="ORF">H0A68_14150</name>
</gene>
<evidence type="ECO:0000313" key="4">
    <source>
        <dbReference type="Proteomes" id="UP000580517"/>
    </source>
</evidence>
<sequence>MNQDDRPLVSIVMPAYNAEDLIERTIDSVVSQSYGNWELLVVDDCSKDGTRSVVERLAQSDGRIRLVPLEHNNGAPAAPRNIGVSLARGEFVALLDADDLWHPRKLELQVPILRGSSAPLCCTQMTDFVDDSDVVYAEPGSVSTERITFEKQRLKSRIPNSSVLARRDVLVAVPFNESPAYKAVEDYDCSLRILKSFGDAIKIKYPLLRYRKVEGQISGSKLKMLRRVFMVHRNLPESNIILSCFFLFTYVVGSLYFRLWKKSL</sequence>
<reference evidence="3 4" key="1">
    <citation type="submission" date="2020-07" db="EMBL/GenBank/DDBJ databases">
        <title>Taxonomic revisions and descriptions of new bacterial species based on genomic comparisons in the high-G+C-content subgroup of the family Alcaligenaceae.</title>
        <authorList>
            <person name="Szabo A."/>
            <person name="Felfoldi T."/>
        </authorList>
    </citation>
    <scope>NUCLEOTIDE SEQUENCE [LARGE SCALE GENOMIC DNA]</scope>
    <source>
        <strain evidence="3 4">DSM 25264</strain>
    </source>
</reference>
<protein>
    <submittedName>
        <fullName evidence="3">Glycosyltransferase family 2 protein</fullName>
    </submittedName>
</protein>
<dbReference type="RefSeq" id="WP_129969970.1">
    <property type="nucleotide sequence ID" value="NZ_JACCEW010000004.1"/>
</dbReference>
<keyword evidence="4" id="KW-1185">Reference proteome</keyword>
<name>A0A853FB92_9BURK</name>
<feature type="domain" description="Glycosyltransferase 2-like" evidence="2">
    <location>
        <begin position="10"/>
        <end position="137"/>
    </location>
</feature>
<dbReference type="GO" id="GO:0016758">
    <property type="term" value="F:hexosyltransferase activity"/>
    <property type="evidence" value="ECO:0007669"/>
    <property type="project" value="UniProtKB-ARBA"/>
</dbReference>
<dbReference type="Proteomes" id="UP000580517">
    <property type="component" value="Unassembled WGS sequence"/>
</dbReference>
<evidence type="ECO:0000313" key="3">
    <source>
        <dbReference type="EMBL" id="NYT38025.1"/>
    </source>
</evidence>
<dbReference type="InterPro" id="IPR029044">
    <property type="entry name" value="Nucleotide-diphossugar_trans"/>
</dbReference>
<dbReference type="CDD" id="cd00761">
    <property type="entry name" value="Glyco_tranf_GTA_type"/>
    <property type="match status" value="1"/>
</dbReference>
<keyword evidence="1" id="KW-0472">Membrane</keyword>
<keyword evidence="1" id="KW-1133">Transmembrane helix</keyword>
<evidence type="ECO:0000259" key="2">
    <source>
        <dbReference type="Pfam" id="PF00535"/>
    </source>
</evidence>
<dbReference type="Pfam" id="PF00535">
    <property type="entry name" value="Glycos_transf_2"/>
    <property type="match status" value="1"/>
</dbReference>
<feature type="transmembrane region" description="Helical" evidence="1">
    <location>
        <begin position="240"/>
        <end position="259"/>
    </location>
</feature>
<accession>A0A853FB92</accession>
<dbReference type="AlphaFoldDB" id="A0A853FB92"/>
<dbReference type="EMBL" id="JACCEW010000004">
    <property type="protein sequence ID" value="NYT38025.1"/>
    <property type="molecule type" value="Genomic_DNA"/>
</dbReference>
<comment type="caution">
    <text evidence="3">The sequence shown here is derived from an EMBL/GenBank/DDBJ whole genome shotgun (WGS) entry which is preliminary data.</text>
</comment>
<proteinExistence type="predicted"/>
<dbReference type="InterPro" id="IPR001173">
    <property type="entry name" value="Glyco_trans_2-like"/>
</dbReference>
<dbReference type="OrthoDB" id="9802649at2"/>
<dbReference type="Gene3D" id="3.90.550.10">
    <property type="entry name" value="Spore Coat Polysaccharide Biosynthesis Protein SpsA, Chain A"/>
    <property type="match status" value="1"/>
</dbReference>